<dbReference type="PANTHER" id="PTHR45527">
    <property type="entry name" value="NONRIBOSOMAL PEPTIDE SYNTHETASE"/>
    <property type="match status" value="1"/>
</dbReference>
<dbReference type="EMBL" id="JBBHLC010000097">
    <property type="protein sequence ID" value="MEJ5865687.1"/>
    <property type="molecule type" value="Genomic_DNA"/>
</dbReference>
<feature type="domain" description="Carrier" evidence="3">
    <location>
        <begin position="51"/>
        <end position="126"/>
    </location>
</feature>
<evidence type="ECO:0000256" key="2">
    <source>
        <dbReference type="ARBA" id="ARBA00022553"/>
    </source>
</evidence>
<dbReference type="PANTHER" id="PTHR45527:SF1">
    <property type="entry name" value="FATTY ACID SYNTHASE"/>
    <property type="match status" value="1"/>
</dbReference>
<feature type="non-terminal residue" evidence="4">
    <location>
        <position position="1"/>
    </location>
</feature>
<dbReference type="PROSITE" id="PS00012">
    <property type="entry name" value="PHOSPHOPANTETHEINE"/>
    <property type="match status" value="1"/>
</dbReference>
<proteinExistence type="predicted"/>
<evidence type="ECO:0000313" key="4">
    <source>
        <dbReference type="EMBL" id="MEJ5865687.1"/>
    </source>
</evidence>
<protein>
    <submittedName>
        <fullName evidence="4">Phosphopantetheine-binding protein</fullName>
    </submittedName>
</protein>
<dbReference type="Gene3D" id="3.30.300.30">
    <property type="match status" value="1"/>
</dbReference>
<dbReference type="InterPro" id="IPR029058">
    <property type="entry name" value="AB_hydrolase_fold"/>
</dbReference>
<accession>A0ABU8QYD2</accession>
<dbReference type="RefSeq" id="WP_339600460.1">
    <property type="nucleotide sequence ID" value="NZ_JBBHLC010000097.1"/>
</dbReference>
<keyword evidence="5" id="KW-1185">Reference proteome</keyword>
<dbReference type="Proteomes" id="UP001380290">
    <property type="component" value="Unassembled WGS sequence"/>
</dbReference>
<keyword evidence="2" id="KW-0597">Phosphoprotein</keyword>
<dbReference type="SUPFAM" id="SSF56801">
    <property type="entry name" value="Acetyl-CoA synthetase-like"/>
    <property type="match status" value="1"/>
</dbReference>
<dbReference type="SUPFAM" id="SSF47336">
    <property type="entry name" value="ACP-like"/>
    <property type="match status" value="1"/>
</dbReference>
<dbReference type="InterPro" id="IPR036736">
    <property type="entry name" value="ACP-like_sf"/>
</dbReference>
<evidence type="ECO:0000313" key="5">
    <source>
        <dbReference type="Proteomes" id="UP001380290"/>
    </source>
</evidence>
<name>A0ABU8QYD2_9PSED</name>
<gene>
    <name evidence="4" type="ORF">V7S98_20935</name>
</gene>
<reference evidence="4 5" key="1">
    <citation type="submission" date="2024-02" db="EMBL/GenBank/DDBJ databases">
        <title>Identification of pathogenicity and growth-promoting function of Pseudomonas putida variant.</title>
        <authorList>
            <person name="Sun J."/>
        </authorList>
    </citation>
    <scope>NUCLEOTIDE SEQUENCE [LARGE SCALE GENOMIC DNA]</scope>
    <source>
        <strain evidence="4 5">A03</strain>
    </source>
</reference>
<dbReference type="InterPro" id="IPR045851">
    <property type="entry name" value="AMP-bd_C_sf"/>
</dbReference>
<sequence length="156" mass="17117">LQGALRRVLPEYMVPVHMLWLEQMPLSPNGKLERRALPGVDALLALRTFSAPQTALECQLAAIWAEILQCEAVGMDDDFFALGGHSLLATQLIAQVREQLQVDVALKSVFAATDLRSFCDVVQAAKQAHAPVQDELAKSLEALKRLTGDELEQLIS</sequence>
<dbReference type="Pfam" id="PF00550">
    <property type="entry name" value="PP-binding"/>
    <property type="match status" value="1"/>
</dbReference>
<dbReference type="InterPro" id="IPR009081">
    <property type="entry name" value="PP-bd_ACP"/>
</dbReference>
<dbReference type="PROSITE" id="PS50075">
    <property type="entry name" value="CARRIER"/>
    <property type="match status" value="1"/>
</dbReference>
<evidence type="ECO:0000259" key="3">
    <source>
        <dbReference type="PROSITE" id="PS50075"/>
    </source>
</evidence>
<keyword evidence="1" id="KW-0596">Phosphopantetheine</keyword>
<evidence type="ECO:0000256" key="1">
    <source>
        <dbReference type="ARBA" id="ARBA00022450"/>
    </source>
</evidence>
<dbReference type="Gene3D" id="3.40.50.1820">
    <property type="entry name" value="alpha/beta hydrolase"/>
    <property type="match status" value="1"/>
</dbReference>
<comment type="caution">
    <text evidence="4">The sequence shown here is derived from an EMBL/GenBank/DDBJ whole genome shotgun (WGS) entry which is preliminary data.</text>
</comment>
<organism evidence="4 5">
    <name type="scientific">Pseudomonas farsensis</name>
    <dbReference type="NCBI Taxonomy" id="2745492"/>
    <lineage>
        <taxon>Bacteria</taxon>
        <taxon>Pseudomonadati</taxon>
        <taxon>Pseudomonadota</taxon>
        <taxon>Gammaproteobacteria</taxon>
        <taxon>Pseudomonadales</taxon>
        <taxon>Pseudomonadaceae</taxon>
        <taxon>Pseudomonas</taxon>
    </lineage>
</organism>
<dbReference type="InterPro" id="IPR006162">
    <property type="entry name" value="Ppantetheine_attach_site"/>
</dbReference>